<evidence type="ECO:0000256" key="7">
    <source>
        <dbReference type="ARBA" id="ARBA00023265"/>
    </source>
</evidence>
<proteinExistence type="inferred from homology"/>
<evidence type="ECO:0000256" key="2">
    <source>
        <dbReference type="ARBA" id="ARBA00006574"/>
    </source>
</evidence>
<evidence type="ECO:0000256" key="8">
    <source>
        <dbReference type="RuleBase" id="RU280816"/>
    </source>
</evidence>
<evidence type="ECO:0000313" key="12">
    <source>
        <dbReference type="Proteomes" id="UP000811609"/>
    </source>
</evidence>
<evidence type="ECO:0000256" key="4">
    <source>
        <dbReference type="ARBA" id="ARBA00022821"/>
    </source>
</evidence>
<keyword evidence="6 8" id="KW-0472">Membrane</keyword>
<reference evidence="11" key="2">
    <citation type="submission" date="2021-01" db="EMBL/GenBank/DDBJ databases">
        <authorList>
            <person name="Lovell J.T."/>
            <person name="Bentley N."/>
            <person name="Bhattarai G."/>
            <person name="Jenkins J.W."/>
            <person name="Sreedasyam A."/>
            <person name="Alarcon Y."/>
            <person name="Bock C."/>
            <person name="Boston L."/>
            <person name="Carlson J."/>
            <person name="Cervantes K."/>
            <person name="Clermont K."/>
            <person name="Krom N."/>
            <person name="Kubenka K."/>
            <person name="Mamidi S."/>
            <person name="Mattison C."/>
            <person name="Monteros M."/>
            <person name="Pisani C."/>
            <person name="Plott C."/>
            <person name="Rajasekar S."/>
            <person name="Rhein H.S."/>
            <person name="Rohla C."/>
            <person name="Song M."/>
            <person name="Hilaire R.S."/>
            <person name="Shu S."/>
            <person name="Wells L."/>
            <person name="Wang X."/>
            <person name="Webber J."/>
            <person name="Heerema R.J."/>
            <person name="Klein P."/>
            <person name="Conner P."/>
            <person name="Grauke L."/>
            <person name="Grimwood J."/>
            <person name="Schmutz J."/>
            <person name="Randall J.J."/>
        </authorList>
    </citation>
    <scope>NUCLEOTIDE SEQUENCE</scope>
    <source>
        <tissue evidence="11">Leaf</tissue>
    </source>
</reference>
<keyword evidence="8" id="KW-0112">Calmodulin-binding</keyword>
<feature type="transmembrane region" description="Helical" evidence="9">
    <location>
        <begin position="409"/>
        <end position="434"/>
    </location>
</feature>
<dbReference type="GO" id="GO:0006952">
    <property type="term" value="P:defense response"/>
    <property type="evidence" value="ECO:0007669"/>
    <property type="project" value="UniProtKB-KW"/>
</dbReference>
<feature type="transmembrane region" description="Helical" evidence="9">
    <location>
        <begin position="16"/>
        <end position="40"/>
    </location>
</feature>
<comment type="similarity">
    <text evidence="2 8">Belongs to the MLO family.</text>
</comment>
<dbReference type="GO" id="GO:0016020">
    <property type="term" value="C:membrane"/>
    <property type="evidence" value="ECO:0007669"/>
    <property type="project" value="UniProtKB-SubCell"/>
</dbReference>
<keyword evidence="5 8" id="KW-1133">Transmembrane helix</keyword>
<name>A0A8T1NMU1_CARIL</name>
<dbReference type="Pfam" id="PF03094">
    <property type="entry name" value="Mlo"/>
    <property type="match status" value="1"/>
</dbReference>
<comment type="caution">
    <text evidence="10">The sequence shown here is derived from an EMBL/GenBank/DDBJ whole genome shotgun (WGS) entry which is preliminary data.</text>
</comment>
<protein>
    <recommendedName>
        <fullName evidence="8">MLO-like protein</fullName>
    </recommendedName>
</protein>
<feature type="transmembrane region" description="Helical" evidence="9">
    <location>
        <begin position="314"/>
        <end position="336"/>
    </location>
</feature>
<feature type="transmembrane region" description="Helical" evidence="9">
    <location>
        <begin position="370"/>
        <end position="394"/>
    </location>
</feature>
<evidence type="ECO:0000256" key="3">
    <source>
        <dbReference type="ARBA" id="ARBA00022692"/>
    </source>
</evidence>
<comment type="subcellular location">
    <subcellularLocation>
        <location evidence="1 8">Membrane</location>
        <topology evidence="1 8">Multi-pass membrane protein</topology>
    </subcellularLocation>
</comment>
<dbReference type="InterPro" id="IPR004326">
    <property type="entry name" value="Mlo"/>
</dbReference>
<keyword evidence="3 8" id="KW-0812">Transmembrane</keyword>
<accession>A0A8T1NMU1</accession>
<dbReference type="Proteomes" id="UP000811246">
    <property type="component" value="Chromosome 13"/>
</dbReference>
<feature type="transmembrane region" description="Helical" evidence="9">
    <location>
        <begin position="161"/>
        <end position="182"/>
    </location>
</feature>
<keyword evidence="4 8" id="KW-0611">Plant defense</keyword>
<dbReference type="EMBL" id="CM031837">
    <property type="protein sequence ID" value="KAG6681810.1"/>
    <property type="molecule type" value="Genomic_DNA"/>
</dbReference>
<evidence type="ECO:0000256" key="5">
    <source>
        <dbReference type="ARBA" id="ARBA00022989"/>
    </source>
</evidence>
<evidence type="ECO:0000256" key="1">
    <source>
        <dbReference type="ARBA" id="ARBA00004141"/>
    </source>
</evidence>
<organism evidence="10 12">
    <name type="scientific">Carya illinoinensis</name>
    <name type="common">Pecan</name>
    <dbReference type="NCBI Taxonomy" id="32201"/>
    <lineage>
        <taxon>Eukaryota</taxon>
        <taxon>Viridiplantae</taxon>
        <taxon>Streptophyta</taxon>
        <taxon>Embryophyta</taxon>
        <taxon>Tracheophyta</taxon>
        <taxon>Spermatophyta</taxon>
        <taxon>Magnoliopsida</taxon>
        <taxon>eudicotyledons</taxon>
        <taxon>Gunneridae</taxon>
        <taxon>Pentapetalae</taxon>
        <taxon>rosids</taxon>
        <taxon>fabids</taxon>
        <taxon>Fagales</taxon>
        <taxon>Juglandaceae</taxon>
        <taxon>Carya</taxon>
    </lineage>
</organism>
<comment type="domain">
    <text evidence="8">The C-terminus contains a calmodulin-binding domain, which binds calmodulin in a calcium-dependent fashion.</text>
</comment>
<evidence type="ECO:0000256" key="6">
    <source>
        <dbReference type="ARBA" id="ARBA00023136"/>
    </source>
</evidence>
<dbReference type="Proteomes" id="UP000811609">
    <property type="component" value="Chromosome 13"/>
</dbReference>
<gene>
    <name evidence="8" type="primary">MLO</name>
    <name evidence="10" type="ORF">CIPAW_13G108900</name>
    <name evidence="11" type="ORF">I3842_13G108000</name>
</gene>
<evidence type="ECO:0000313" key="11">
    <source>
        <dbReference type="EMBL" id="KAG6681810.1"/>
    </source>
</evidence>
<sequence length="594" mass="68279">MAGASGGRTLEETPTWAVAVVCFVLVLISIIIEHIIHLMAKWLKKKQKRALFEALEKIKSELMLLGFISLLLTVGQGIISNICISEKMGAKWHPCENKQETQLTEDEDEDDDSESNGRKLLMIMSDSGGSFRRILASAASTDKCAAKGKVPFVSEDGIHQLHIFIFVLAVFHVLYCILTLALGTAKMRRWKHWETETRTAEYQFSHDPERFRFARDTSFGRRHLSFWTKTPALMWIVCFFRQFVRSVPRVDYLTLRHGFIMAHLAPQSHQKFDFQKYINRSLEEDFKMVVGISPPIWFFAVIFLLFNTHGWKSYLWLPFIPVIIILLVGTKLQVIITKMALRIQERGEVVKGVPVVIPGDELFWFKRPRLLLFLINFVLFQNAFQLAFLAWAWYEFGLKSCFHENVEDFVIQIAMGVLVQILCSYVTLPLYALVTQMGSSMKPTIFNDRVAAALRNWHHTARKHLKQQKGSTSVTVTPFSSRPTTPSHYTSPVYLLRHHRSDMTDSVQSTISPRRSSNFDIDHLPYYWETDSPSHRGFQIGDGSSHGYPLEQSSVAYDKDVNETTISQTTARMQHEIEIGPQPKDFSFDKRMSL</sequence>
<dbReference type="AlphaFoldDB" id="A0A8T1NMU1"/>
<keyword evidence="7 8" id="KW-0568">Pathogenesis-related protein</keyword>
<comment type="function">
    <text evidence="8">May be involved in modulation of pathogen defense and leaf cell death.</text>
</comment>
<keyword evidence="12" id="KW-1185">Reference proteome</keyword>
<dbReference type="GO" id="GO:0005516">
    <property type="term" value="F:calmodulin binding"/>
    <property type="evidence" value="ECO:0007669"/>
    <property type="project" value="UniProtKB-KW"/>
</dbReference>
<reference evidence="10" key="1">
    <citation type="submission" date="2020-12" db="EMBL/GenBank/DDBJ databases">
        <title>WGS assembly of Carya illinoinensis cv. Pawnee.</title>
        <authorList>
            <person name="Platts A."/>
            <person name="Shu S."/>
            <person name="Wright S."/>
            <person name="Barry K."/>
            <person name="Edger P."/>
            <person name="Pires J.C."/>
            <person name="Schmutz J."/>
        </authorList>
    </citation>
    <scope>NUCLEOTIDE SEQUENCE</scope>
    <source>
        <tissue evidence="10">Leaf</tissue>
    </source>
</reference>
<evidence type="ECO:0000256" key="9">
    <source>
        <dbReference type="SAM" id="Phobius"/>
    </source>
</evidence>
<evidence type="ECO:0000313" key="10">
    <source>
        <dbReference type="EMBL" id="KAG6631715.1"/>
    </source>
</evidence>
<feature type="transmembrane region" description="Helical" evidence="9">
    <location>
        <begin position="61"/>
        <end position="79"/>
    </location>
</feature>
<dbReference type="PANTHER" id="PTHR31942">
    <property type="entry name" value="MLO-LIKE PROTEIN 1"/>
    <property type="match status" value="1"/>
</dbReference>
<dbReference type="PANTHER" id="PTHR31942:SF34">
    <property type="entry name" value="MLO-LIKE PROTEIN"/>
    <property type="match status" value="1"/>
</dbReference>
<feature type="transmembrane region" description="Helical" evidence="9">
    <location>
        <begin position="286"/>
        <end position="308"/>
    </location>
</feature>
<dbReference type="EMBL" id="CM031821">
    <property type="protein sequence ID" value="KAG6631715.1"/>
    <property type="molecule type" value="Genomic_DNA"/>
</dbReference>